<dbReference type="GO" id="GO:1902412">
    <property type="term" value="P:regulation of mitotic cytokinesis"/>
    <property type="evidence" value="ECO:0007669"/>
    <property type="project" value="TreeGrafter"/>
</dbReference>
<evidence type="ECO:0000313" key="1">
    <source>
        <dbReference type="EMBL" id="TNN14285.1"/>
    </source>
</evidence>
<dbReference type="OrthoDB" id="6262291at2759"/>
<dbReference type="GO" id="GO:0008017">
    <property type="term" value="F:microtubule binding"/>
    <property type="evidence" value="ECO:0007669"/>
    <property type="project" value="TreeGrafter"/>
</dbReference>
<keyword evidence="2" id="KW-1185">Reference proteome</keyword>
<dbReference type="Proteomes" id="UP000311919">
    <property type="component" value="Unassembled WGS sequence"/>
</dbReference>
<feature type="non-terminal residue" evidence="1">
    <location>
        <position position="1"/>
    </location>
</feature>
<protein>
    <submittedName>
        <fullName evidence="1">Putative microtubule-associated protein 9 (Aster-associated protein)</fullName>
    </submittedName>
</protein>
<dbReference type="PANTHER" id="PTHR14739:SF9">
    <property type="entry name" value="MICROTUBULE-ASSOCIATED PROTEIN 9"/>
    <property type="match status" value="1"/>
</dbReference>
<accession>A0A4Z2DCT7</accession>
<dbReference type="GO" id="GO:0000235">
    <property type="term" value="C:astral microtubule"/>
    <property type="evidence" value="ECO:0007669"/>
    <property type="project" value="TreeGrafter"/>
</dbReference>
<comment type="caution">
    <text evidence="1">The sequence shown here is derived from an EMBL/GenBank/DDBJ whole genome shotgun (WGS) entry which is preliminary data.</text>
</comment>
<proteinExistence type="predicted"/>
<name>A0A4Z2DCT7_SCHJA</name>
<sequence length="427" mass="50058">IVETVVVDQNKQSDFPTSDRQENSINEDWKFVSNEKNNVNMNKHKYEFNLHESTNQMTDDKHSYTEYSKIDIDDEKPIKTKENHVNNLQFNLVHDINEVNINTRKNNSIISSDINDNMEYIEVKESEKDTNKPSNEIEPVIKPAVRTRRHISNSSNQPRICDITLTNENDQSPINTLVISSKEQQNIINDNNDQCITDIIIKSTSQSGDNVHLSPKSSIKRSKSTCSMSNQRVTNRSTYQAYRKSDDFILNAAAIRELAYQSWCNRLVKSARIERMSNLRNEIDETKKEKEAFDVWKSRKDELTIKQLRDCLSKQKLEKQSKVTEQNEKQHLSQQAYENWKSKKDALLKQQIQSKIKLQTEREKQLEEENRIKMDQAAKAYYQWELKKVVSLENLAISIDHSNKINNRRPWRPPSKTTACTHSYRLY</sequence>
<evidence type="ECO:0000313" key="2">
    <source>
        <dbReference type="Proteomes" id="UP000311919"/>
    </source>
</evidence>
<dbReference type="GO" id="GO:0000281">
    <property type="term" value="P:mitotic cytokinesis"/>
    <property type="evidence" value="ECO:0007669"/>
    <property type="project" value="InterPro"/>
</dbReference>
<dbReference type="GO" id="GO:0090307">
    <property type="term" value="P:mitotic spindle assembly"/>
    <property type="evidence" value="ECO:0007669"/>
    <property type="project" value="TreeGrafter"/>
</dbReference>
<dbReference type="STRING" id="6182.A0A4Z2DCT7"/>
<reference evidence="1 2" key="1">
    <citation type="submission" date="2019-03" db="EMBL/GenBank/DDBJ databases">
        <title>An improved genome assembly of the fluke Schistosoma japonicum.</title>
        <authorList>
            <person name="Hu W."/>
            <person name="Luo F."/>
            <person name="Yin M."/>
            <person name="Mo X."/>
            <person name="Sun C."/>
            <person name="Wu Q."/>
            <person name="Zhu B."/>
            <person name="Xiang M."/>
            <person name="Wang J."/>
            <person name="Wang Y."/>
            <person name="Zhang T."/>
            <person name="Xu B."/>
            <person name="Zheng H."/>
            <person name="Feng Z."/>
        </authorList>
    </citation>
    <scope>NUCLEOTIDE SEQUENCE [LARGE SCALE GENOMIC DNA]</scope>
    <source>
        <strain evidence="1">HuSjv2</strain>
        <tissue evidence="1">Worms</tissue>
    </source>
</reference>
<organism evidence="1 2">
    <name type="scientific">Schistosoma japonicum</name>
    <name type="common">Blood fluke</name>
    <dbReference type="NCBI Taxonomy" id="6182"/>
    <lineage>
        <taxon>Eukaryota</taxon>
        <taxon>Metazoa</taxon>
        <taxon>Spiralia</taxon>
        <taxon>Lophotrochozoa</taxon>
        <taxon>Platyhelminthes</taxon>
        <taxon>Trematoda</taxon>
        <taxon>Digenea</taxon>
        <taxon>Strigeidida</taxon>
        <taxon>Schistosomatoidea</taxon>
        <taxon>Schistosomatidae</taxon>
        <taxon>Schistosoma</taxon>
    </lineage>
</organism>
<dbReference type="EMBL" id="SKCS01000179">
    <property type="protein sequence ID" value="TNN14285.1"/>
    <property type="molecule type" value="Genomic_DNA"/>
</dbReference>
<dbReference type="PANTHER" id="PTHR14739">
    <property type="entry name" value="MICROTUBULE-ASSOCIATED PROTEIN 9"/>
    <property type="match status" value="1"/>
</dbReference>
<dbReference type="AlphaFoldDB" id="A0A4Z2DCT7"/>
<dbReference type="InterPro" id="IPR026106">
    <property type="entry name" value="MAP9"/>
</dbReference>
<gene>
    <name evidence="1" type="ORF">EWB00_002264</name>
</gene>